<evidence type="ECO:0000313" key="3">
    <source>
        <dbReference type="EMBL" id="RAM02535.1"/>
    </source>
</evidence>
<evidence type="ECO:0000313" key="4">
    <source>
        <dbReference type="Proteomes" id="UP000248798"/>
    </source>
</evidence>
<evidence type="ECO:0008006" key="6">
    <source>
        <dbReference type="Google" id="ProtNLM"/>
    </source>
</evidence>
<gene>
    <name evidence="3" type="ORF">DO021_07755</name>
    <name evidence="2" type="ORF">EYB58_02490</name>
</gene>
<organism evidence="3 4">
    <name type="scientific">Desulfobacter hydrogenophilus</name>
    <dbReference type="NCBI Taxonomy" id="2291"/>
    <lineage>
        <taxon>Bacteria</taxon>
        <taxon>Pseudomonadati</taxon>
        <taxon>Thermodesulfobacteriota</taxon>
        <taxon>Desulfobacteria</taxon>
        <taxon>Desulfobacterales</taxon>
        <taxon>Desulfobacteraceae</taxon>
        <taxon>Desulfobacter</taxon>
    </lineage>
</organism>
<reference evidence="2 5" key="2">
    <citation type="submission" date="2019-02" db="EMBL/GenBank/DDBJ databases">
        <title>Complete genome sequence of Desulfobacter hydrogenophilus AcRS1.</title>
        <authorList>
            <person name="Marietou A."/>
            <person name="Lund M.B."/>
            <person name="Marshall I.P.G."/>
            <person name="Schreiber L."/>
            <person name="Jorgensen B."/>
        </authorList>
    </citation>
    <scope>NUCLEOTIDE SEQUENCE [LARGE SCALE GENOMIC DNA]</scope>
    <source>
        <strain evidence="2 5">AcRS1</strain>
    </source>
</reference>
<dbReference type="EMBL" id="QLNI01000013">
    <property type="protein sequence ID" value="RAM02535.1"/>
    <property type="molecule type" value="Genomic_DNA"/>
</dbReference>
<keyword evidence="5" id="KW-1185">Reference proteome</keyword>
<proteinExistence type="predicted"/>
<dbReference type="Proteomes" id="UP000248798">
    <property type="component" value="Unassembled WGS sequence"/>
</dbReference>
<evidence type="ECO:0000256" key="1">
    <source>
        <dbReference type="SAM" id="Phobius"/>
    </source>
</evidence>
<dbReference type="EMBL" id="CP036313">
    <property type="protein sequence ID" value="QBH11892.1"/>
    <property type="molecule type" value="Genomic_DNA"/>
</dbReference>
<evidence type="ECO:0000313" key="5">
    <source>
        <dbReference type="Proteomes" id="UP000293902"/>
    </source>
</evidence>
<keyword evidence="1" id="KW-0812">Transmembrane</keyword>
<keyword evidence="1" id="KW-0472">Membrane</keyword>
<protein>
    <recommendedName>
        <fullName evidence="6">SGNH/GDSL hydrolase family protein</fullName>
    </recommendedName>
</protein>
<dbReference type="AlphaFoldDB" id="A0A328FHV6"/>
<dbReference type="Proteomes" id="UP000293902">
    <property type="component" value="Chromosome"/>
</dbReference>
<evidence type="ECO:0000313" key="2">
    <source>
        <dbReference type="EMBL" id="QBH11892.1"/>
    </source>
</evidence>
<keyword evidence="1" id="KW-1133">Transmembrane helix</keyword>
<dbReference type="RefSeq" id="WP_111955383.1">
    <property type="nucleotide sequence ID" value="NZ_CP036313.1"/>
</dbReference>
<dbReference type="SUPFAM" id="SSF52266">
    <property type="entry name" value="SGNH hydrolase"/>
    <property type="match status" value="1"/>
</dbReference>
<dbReference type="OrthoDB" id="5413175at2"/>
<sequence length="308" mass="35627">MGRKLFIVKLVIFGMLNLFILTVLLYCFSGRHRDIRLSYAESESNLLVIGKNEHYPALFLGTSRGRVLSRDGNHEMVERILGRRVANLSKGGGGGLMPMDVHLSFFLNQGNTVNHIIYLVDPFIFYSSINNENNDFFLRDEPFELFIFFKLIKDCYPMDRLFSYLQMIPVTDWRKISRYAAPGLTDGTLKKIDEKKMEKAEKHYLKKYNQNSFVAYGHVVDDINRIVKTHGATITYVMLPLLMPDFPGLPEVDAFLRGTADREAGVFYINCASCMQDKKFYYDHMHFNKTGIEYFLKTYILPILKTAD</sequence>
<reference evidence="3 4" key="1">
    <citation type="submission" date="2018-06" db="EMBL/GenBank/DDBJ databases">
        <title>Complete Genome Sequence of Desulfobacter hydrogenophilus (DSM3380).</title>
        <authorList>
            <person name="Marietou A."/>
            <person name="Schreiber L."/>
            <person name="Marshall I."/>
            <person name="Jorgensen B."/>
        </authorList>
    </citation>
    <scope>NUCLEOTIDE SEQUENCE [LARGE SCALE GENOMIC DNA]</scope>
    <source>
        <strain evidence="3 4">DSM 3380</strain>
    </source>
</reference>
<name>A0A328FHV6_9BACT</name>
<accession>A0A328FHV6</accession>
<feature type="transmembrane region" description="Helical" evidence="1">
    <location>
        <begin position="6"/>
        <end position="28"/>
    </location>
</feature>